<proteinExistence type="predicted"/>
<dbReference type="InterPro" id="IPR044814">
    <property type="entry name" value="Terpene_cyclase_plant_C1"/>
</dbReference>
<comment type="cofactor">
    <cofactor evidence="1">
        <name>Mg(2+)</name>
        <dbReference type="ChEBI" id="CHEBI:18420"/>
    </cofactor>
</comment>
<dbReference type="InterPro" id="IPR008930">
    <property type="entry name" value="Terpenoid_cyclase/PrenylTrfase"/>
</dbReference>
<feature type="domain" description="Terpene synthase metal-binding" evidence="6">
    <location>
        <begin position="163"/>
        <end position="402"/>
    </location>
</feature>
<dbReference type="SFLD" id="SFLDG01019">
    <property type="entry name" value="Terpene_Cyclase_Like_1_C_Termi"/>
    <property type="match status" value="1"/>
</dbReference>
<dbReference type="Gene3D" id="1.10.600.10">
    <property type="entry name" value="Farnesyl Diphosphate Synthase"/>
    <property type="match status" value="1"/>
</dbReference>
<feature type="domain" description="Terpene synthase N-terminal" evidence="5">
    <location>
        <begin position="32"/>
        <end position="101"/>
    </location>
</feature>
<dbReference type="SUPFAM" id="SSF48576">
    <property type="entry name" value="Terpenoid synthases"/>
    <property type="match status" value="1"/>
</dbReference>
<organism evidence="7 8">
    <name type="scientific">Tripterygium wilfordii</name>
    <name type="common">Thunder God vine</name>
    <dbReference type="NCBI Taxonomy" id="458696"/>
    <lineage>
        <taxon>Eukaryota</taxon>
        <taxon>Viridiplantae</taxon>
        <taxon>Streptophyta</taxon>
        <taxon>Embryophyta</taxon>
        <taxon>Tracheophyta</taxon>
        <taxon>Spermatophyta</taxon>
        <taxon>Magnoliopsida</taxon>
        <taxon>eudicotyledons</taxon>
        <taxon>Gunneridae</taxon>
        <taxon>Pentapetalae</taxon>
        <taxon>rosids</taxon>
        <taxon>fabids</taxon>
        <taxon>Celastrales</taxon>
        <taxon>Celastraceae</taxon>
        <taxon>Tripterygium</taxon>
    </lineage>
</organism>
<dbReference type="GO" id="GO:0010333">
    <property type="term" value="F:terpene synthase activity"/>
    <property type="evidence" value="ECO:0007669"/>
    <property type="project" value="InterPro"/>
</dbReference>
<dbReference type="InterPro" id="IPR036965">
    <property type="entry name" value="Terpene_synth_N_sf"/>
</dbReference>
<gene>
    <name evidence="7" type="ORF">HS088_TW06G00883</name>
</gene>
<dbReference type="GO" id="GO:0016102">
    <property type="term" value="P:diterpenoid biosynthetic process"/>
    <property type="evidence" value="ECO:0007669"/>
    <property type="project" value="InterPro"/>
</dbReference>
<keyword evidence="3" id="KW-0460">Magnesium</keyword>
<dbReference type="CDD" id="cd00684">
    <property type="entry name" value="Terpene_cyclase_plant_C1"/>
    <property type="match status" value="1"/>
</dbReference>
<dbReference type="SUPFAM" id="SSF48239">
    <property type="entry name" value="Terpenoid cyclases/Protein prenyltransferases"/>
    <property type="match status" value="1"/>
</dbReference>
<dbReference type="InterPro" id="IPR034741">
    <property type="entry name" value="Terpene_cyclase-like_1_C"/>
</dbReference>
<protein>
    <submittedName>
        <fullName evidence="7">Casbene synthase chloroplastic-like</fullName>
    </submittedName>
</protein>
<dbReference type="Pfam" id="PF03936">
    <property type="entry name" value="Terpene_synth_C"/>
    <property type="match status" value="1"/>
</dbReference>
<name>A0A7J7DKB4_TRIWF</name>
<sequence length="460" mass="52805">MMTMPTTFTLLHLFSECLDNMAKKFLLVYVSNKFKGNDGKQKATLANVANAMLSLYEASHLSFHGEDILDEALSFSKSWLESLVKSQTISPHLRQHIMNALEQTYHRGIPRIEARNYISFYQHQDCHNEKLLKFAKLDFNRVQLLHQQELKFLSRYIYILCLKESNLASNYFYARDRIVELYSWAVSMLYGPHYAQARRTFTQMMMMCVIVDDTYDAYGTYEELQQFSKAIERWNIDALDLLPDYLKIFYQALLDLFDEFDEEMTKEGRSFSVSYAKDLIIEVSNSYFVEAGWFDKGYVPPLEEYMSNAIISVNGQALAGSCFVGMGEVAGVEAFEWLKTKPKLLTSVSILGRLIDDIMSCKGEQARGHVASAVECCMKQYGVSEKEVIGDLKKRVANEWKTVNEECLRPFPVSMHLLQRVVNIARIVDTMYKKISAKRNAVAVESSLSMLAADSVSEYH</sequence>
<evidence type="ECO:0000256" key="1">
    <source>
        <dbReference type="ARBA" id="ARBA00001946"/>
    </source>
</evidence>
<evidence type="ECO:0000256" key="2">
    <source>
        <dbReference type="ARBA" id="ARBA00022723"/>
    </source>
</evidence>
<dbReference type="Pfam" id="PF01397">
    <property type="entry name" value="Terpene_synth"/>
    <property type="match status" value="1"/>
</dbReference>
<dbReference type="EMBL" id="JAAARO010000006">
    <property type="protein sequence ID" value="KAF5746709.1"/>
    <property type="molecule type" value="Genomic_DNA"/>
</dbReference>
<reference evidence="7 8" key="1">
    <citation type="journal article" date="2020" name="Nat. Commun.">
        <title>Genome of Tripterygium wilfordii and identification of cytochrome P450 involved in triptolide biosynthesis.</title>
        <authorList>
            <person name="Tu L."/>
            <person name="Su P."/>
            <person name="Zhang Z."/>
            <person name="Gao L."/>
            <person name="Wang J."/>
            <person name="Hu T."/>
            <person name="Zhou J."/>
            <person name="Zhang Y."/>
            <person name="Zhao Y."/>
            <person name="Liu Y."/>
            <person name="Song Y."/>
            <person name="Tong Y."/>
            <person name="Lu Y."/>
            <person name="Yang J."/>
            <person name="Xu C."/>
            <person name="Jia M."/>
            <person name="Peters R.J."/>
            <person name="Huang L."/>
            <person name="Gao W."/>
        </authorList>
    </citation>
    <scope>NUCLEOTIDE SEQUENCE [LARGE SCALE GENOMIC DNA]</scope>
    <source>
        <strain evidence="8">cv. XIE 37</strain>
        <tissue evidence="7">Leaf</tissue>
    </source>
</reference>
<comment type="caution">
    <text evidence="7">The sequence shown here is derived from an EMBL/GenBank/DDBJ whole genome shotgun (WGS) entry which is preliminary data.</text>
</comment>
<dbReference type="InterPro" id="IPR005630">
    <property type="entry name" value="Terpene_synthase_metal-bd"/>
</dbReference>
<evidence type="ECO:0000256" key="3">
    <source>
        <dbReference type="ARBA" id="ARBA00022842"/>
    </source>
</evidence>
<dbReference type="InterPro" id="IPR050148">
    <property type="entry name" value="Terpene_synthase-like"/>
</dbReference>
<dbReference type="InterPro" id="IPR008949">
    <property type="entry name" value="Isoprenoid_synthase_dom_sf"/>
</dbReference>
<dbReference type="InParanoid" id="A0A7J7DKB4"/>
<dbReference type="Proteomes" id="UP000593562">
    <property type="component" value="Unassembled WGS sequence"/>
</dbReference>
<keyword evidence="2" id="KW-0479">Metal-binding</keyword>
<dbReference type="SFLD" id="SFLDS00005">
    <property type="entry name" value="Isoprenoid_Synthase_Type_I"/>
    <property type="match status" value="1"/>
</dbReference>
<dbReference type="AlphaFoldDB" id="A0A7J7DKB4"/>
<keyword evidence="8" id="KW-1185">Reference proteome</keyword>
<accession>A0A7J7DKB4</accession>
<keyword evidence="4" id="KW-0456">Lyase</keyword>
<evidence type="ECO:0000259" key="5">
    <source>
        <dbReference type="Pfam" id="PF01397"/>
    </source>
</evidence>
<dbReference type="Gene3D" id="1.50.10.130">
    <property type="entry name" value="Terpene synthase, N-terminal domain"/>
    <property type="match status" value="1"/>
</dbReference>
<evidence type="ECO:0000259" key="6">
    <source>
        <dbReference type="Pfam" id="PF03936"/>
    </source>
</evidence>
<evidence type="ECO:0000313" key="8">
    <source>
        <dbReference type="Proteomes" id="UP000593562"/>
    </source>
</evidence>
<evidence type="ECO:0000313" key="7">
    <source>
        <dbReference type="EMBL" id="KAF5746709.1"/>
    </source>
</evidence>
<dbReference type="InterPro" id="IPR001906">
    <property type="entry name" value="Terpene_synth_N"/>
</dbReference>
<dbReference type="PANTHER" id="PTHR31225:SF93">
    <property type="entry name" value="ALPHA-HUMULENE_(-)-(E)-BETA-CARYOPHYLLENE SYNTHASE"/>
    <property type="match status" value="1"/>
</dbReference>
<evidence type="ECO:0000256" key="4">
    <source>
        <dbReference type="ARBA" id="ARBA00023239"/>
    </source>
</evidence>
<dbReference type="FunFam" id="1.10.600.10:FF:000007">
    <property type="entry name" value="Isoprene synthase, chloroplastic"/>
    <property type="match status" value="1"/>
</dbReference>
<dbReference type="GO" id="GO:0000287">
    <property type="term" value="F:magnesium ion binding"/>
    <property type="evidence" value="ECO:0007669"/>
    <property type="project" value="InterPro"/>
</dbReference>
<dbReference type="PANTHER" id="PTHR31225">
    <property type="entry name" value="OS04G0344100 PROTEIN-RELATED"/>
    <property type="match status" value="1"/>
</dbReference>